<dbReference type="Pfam" id="PF01026">
    <property type="entry name" value="TatD_DNase"/>
    <property type="match status" value="1"/>
</dbReference>
<feature type="binding site" evidence="4">
    <location>
        <position position="136"/>
    </location>
    <ligand>
        <name>a divalent metal cation</name>
        <dbReference type="ChEBI" id="CHEBI:60240"/>
        <label>2</label>
    </ligand>
</feature>
<accession>A0A1G8TQZ8</accession>
<keyword evidence="2 4" id="KW-0479">Metal-binding</keyword>
<protein>
    <submittedName>
        <fullName evidence="5">TatD DNase family protein</fullName>
    </submittedName>
</protein>
<dbReference type="GO" id="GO:0046872">
    <property type="term" value="F:metal ion binding"/>
    <property type="evidence" value="ECO:0007669"/>
    <property type="project" value="UniProtKB-KW"/>
</dbReference>
<dbReference type="PANTHER" id="PTHR46317:SF1">
    <property type="entry name" value="HYDROLASE, TATD FAMILY"/>
    <property type="match status" value="1"/>
</dbReference>
<dbReference type="Proteomes" id="UP000199050">
    <property type="component" value="Unassembled WGS sequence"/>
</dbReference>
<dbReference type="Gene3D" id="3.20.20.140">
    <property type="entry name" value="Metal-dependent hydrolases"/>
    <property type="match status" value="1"/>
</dbReference>
<evidence type="ECO:0000313" key="6">
    <source>
        <dbReference type="Proteomes" id="UP000199050"/>
    </source>
</evidence>
<dbReference type="AlphaFoldDB" id="A0A1G8TQZ8"/>
<comment type="similarity">
    <text evidence="1">Belongs to the metallo-dependent hydrolases superfamily. TatD-type hydrolase family.</text>
</comment>
<feature type="binding site" evidence="4">
    <location>
        <position position="7"/>
    </location>
    <ligand>
        <name>a divalent metal cation</name>
        <dbReference type="ChEBI" id="CHEBI:60240"/>
        <label>1</label>
    </ligand>
</feature>
<feature type="binding site" evidence="4">
    <location>
        <position position="208"/>
    </location>
    <ligand>
        <name>a divalent metal cation</name>
        <dbReference type="ChEBI" id="CHEBI:60240"/>
        <label>1</label>
    </ligand>
</feature>
<evidence type="ECO:0000313" key="5">
    <source>
        <dbReference type="EMBL" id="SDJ43834.1"/>
    </source>
</evidence>
<name>A0A1G8TQZ8_9BACL</name>
<evidence type="ECO:0000256" key="3">
    <source>
        <dbReference type="ARBA" id="ARBA00022801"/>
    </source>
</evidence>
<dbReference type="InterPro" id="IPR001130">
    <property type="entry name" value="TatD-like"/>
</dbReference>
<proteinExistence type="inferred from homology"/>
<feature type="binding site" evidence="4">
    <location>
        <position position="92"/>
    </location>
    <ligand>
        <name>a divalent metal cation</name>
        <dbReference type="ChEBI" id="CHEBI:60240"/>
        <label>1</label>
    </ligand>
</feature>
<keyword evidence="6" id="KW-1185">Reference proteome</keyword>
<gene>
    <name evidence="5" type="ORF">SAMN05216192_11752</name>
</gene>
<dbReference type="OrthoDB" id="9775608at2"/>
<dbReference type="GO" id="GO:0016788">
    <property type="term" value="F:hydrolase activity, acting on ester bonds"/>
    <property type="evidence" value="ECO:0007669"/>
    <property type="project" value="InterPro"/>
</dbReference>
<reference evidence="6" key="1">
    <citation type="submission" date="2016-10" db="EMBL/GenBank/DDBJ databases">
        <authorList>
            <person name="Varghese N."/>
            <person name="Submissions S."/>
        </authorList>
    </citation>
    <scope>NUCLEOTIDE SEQUENCE [LARGE SCALE GENOMIC DNA]</scope>
    <source>
        <strain evidence="6">CGMCC 1.11012</strain>
    </source>
</reference>
<feature type="binding site" evidence="4">
    <location>
        <position position="5"/>
    </location>
    <ligand>
        <name>a divalent metal cation</name>
        <dbReference type="ChEBI" id="CHEBI:60240"/>
        <label>1</label>
    </ligand>
</feature>
<evidence type="ECO:0000256" key="1">
    <source>
        <dbReference type="ARBA" id="ARBA00009275"/>
    </source>
</evidence>
<dbReference type="CDD" id="cd01310">
    <property type="entry name" value="TatD_DNAse"/>
    <property type="match status" value="1"/>
</dbReference>
<sequence length="267" mass="29679">MIDAHIHLEQYDTDMLEDMLPALPGQGVDGLIAVSMNLDSCMRTRELARKAPGLIKPAYGYHPEQPLPDEAELAALLRFMEEHAADMVAVGEIGLPYYSRAEALERSESFAVEPYVRLLDTLLGLAARLGKPVVLHAVYEDALAACELLDKHGIRDAHFHWFKGPEEAVARMIQRGYYISFTPDIVYEPEIQALARRYPPELVMAETDGPWPFEGPFAGRPTHPAMIRNVAAAWGALHGYSPAQAEALLSANTARFYRLHEGTESLE</sequence>
<dbReference type="PANTHER" id="PTHR46317">
    <property type="entry name" value="HYDROLASE OF PHP SUPERFAMILY-RELATED PROTEIN"/>
    <property type="match status" value="1"/>
</dbReference>
<dbReference type="EMBL" id="FNDX01000017">
    <property type="protein sequence ID" value="SDJ43834.1"/>
    <property type="molecule type" value="Genomic_DNA"/>
</dbReference>
<dbReference type="SUPFAM" id="SSF51556">
    <property type="entry name" value="Metallo-dependent hydrolases"/>
    <property type="match status" value="1"/>
</dbReference>
<organism evidence="5 6">
    <name type="scientific">Paenibacillus typhae</name>
    <dbReference type="NCBI Taxonomy" id="1174501"/>
    <lineage>
        <taxon>Bacteria</taxon>
        <taxon>Bacillati</taxon>
        <taxon>Bacillota</taxon>
        <taxon>Bacilli</taxon>
        <taxon>Bacillales</taxon>
        <taxon>Paenibacillaceae</taxon>
        <taxon>Paenibacillus</taxon>
    </lineage>
</organism>
<dbReference type="STRING" id="1174501.SAMN05216192_11752"/>
<dbReference type="RefSeq" id="WP_090715456.1">
    <property type="nucleotide sequence ID" value="NZ_CBCSKY010000024.1"/>
</dbReference>
<evidence type="ECO:0000256" key="2">
    <source>
        <dbReference type="ARBA" id="ARBA00022723"/>
    </source>
</evidence>
<keyword evidence="3" id="KW-0378">Hydrolase</keyword>
<dbReference type="PIRSF" id="PIRSF005902">
    <property type="entry name" value="DNase_TatD"/>
    <property type="match status" value="1"/>
</dbReference>
<feature type="binding site" evidence="4">
    <location>
        <position position="160"/>
    </location>
    <ligand>
        <name>a divalent metal cation</name>
        <dbReference type="ChEBI" id="CHEBI:60240"/>
        <label>2</label>
    </ligand>
</feature>
<dbReference type="InterPro" id="IPR032466">
    <property type="entry name" value="Metal_Hydrolase"/>
</dbReference>
<evidence type="ECO:0000256" key="4">
    <source>
        <dbReference type="PIRSR" id="PIRSR005902-1"/>
    </source>
</evidence>